<sequence>MKTLKTFAIAGAVATAFTAVGLVTARPAEAVPGQCGGAIVFGSGGC</sequence>
<evidence type="ECO:0000313" key="2">
    <source>
        <dbReference type="Proteomes" id="UP000000963"/>
    </source>
</evidence>
<dbReference type="EMBL" id="AY129338">
    <property type="protein sequence ID" value="AAN12756.1"/>
    <property type="molecule type" value="Genomic_DNA"/>
</dbReference>
<gene>
    <name evidence="1" type="primary">116</name>
    <name evidence="1" type="ORF">PBI_OMEGA_116</name>
</gene>
<proteinExistence type="predicted"/>
<reference evidence="1 2" key="1">
    <citation type="journal article" date="2003" name="Cell">
        <title>Origins of highly mosaic mycobacteriophage genomes.</title>
        <authorList>
            <person name="Pedulla M.L."/>
            <person name="Ford M.E."/>
            <person name="Houtz J.M."/>
            <person name="Karthikeyan T."/>
            <person name="Wadsworth C."/>
            <person name="Lewis J.A."/>
            <person name="Jacobs-Sera D."/>
            <person name="Falbo J."/>
            <person name="Gross J."/>
            <person name="Pannunzio N.R."/>
            <person name="Brucker W."/>
            <person name="Kumar V."/>
            <person name="Kandasamy J."/>
            <person name="Keenan L."/>
            <person name="Bardarov S."/>
            <person name="Kriakov J."/>
            <person name="Lawrence J.G."/>
            <person name="Jacobs W.R. Jr."/>
            <person name="Hendrix R.W."/>
            <person name="Hatfull G.F."/>
        </authorList>
    </citation>
    <scope>NUCLEOTIDE SEQUENCE</scope>
</reference>
<organism evidence="1 2">
    <name type="scientific">Mycobacterium phage Omega</name>
    <name type="common">Mycobacteriophage Omega</name>
    <dbReference type="NCBI Taxonomy" id="2907835"/>
    <lineage>
        <taxon>Viruses</taxon>
        <taxon>Duplodnaviria</taxon>
        <taxon>Heunggongvirae</taxon>
        <taxon>Uroviricota</taxon>
        <taxon>Caudoviricetes</taxon>
        <taxon>Omegavirus</taxon>
        <taxon>Omegavirus omega</taxon>
    </lineage>
</organism>
<protein>
    <submittedName>
        <fullName evidence="1">Uncharacterized protein</fullName>
    </submittedName>
</protein>
<dbReference type="Proteomes" id="UP000000963">
    <property type="component" value="Segment"/>
</dbReference>
<dbReference type="KEGG" id="vg:1260125"/>
<name>Q854F2_BPMOM</name>
<organismHost>
    <name type="scientific">Mycolicibacterium smegmatis</name>
    <name type="common">Mycobacterium smegmatis</name>
    <dbReference type="NCBI Taxonomy" id="1772"/>
</organismHost>
<dbReference type="RefSeq" id="NP_818414.1">
    <property type="nucleotide sequence ID" value="NC_004688.1"/>
</dbReference>
<accession>Q854F2</accession>
<evidence type="ECO:0000313" key="1">
    <source>
        <dbReference type="EMBL" id="AAN12756.1"/>
    </source>
</evidence>
<keyword evidence="2" id="KW-1185">Reference proteome</keyword>